<dbReference type="AlphaFoldDB" id="A0A8J8SIM7"/>
<evidence type="ECO:0000313" key="3">
    <source>
        <dbReference type="Proteomes" id="UP000683246"/>
    </source>
</evidence>
<feature type="transmembrane region" description="Helical" evidence="1">
    <location>
        <begin position="58"/>
        <end position="76"/>
    </location>
</feature>
<accession>A0A8J8SIM7</accession>
<name>A0A8J8SIM7_9FIRM</name>
<keyword evidence="1" id="KW-0472">Membrane</keyword>
<feature type="transmembrane region" description="Helical" evidence="1">
    <location>
        <begin position="82"/>
        <end position="102"/>
    </location>
</feature>
<sequence>MIDSVEKYRYFDMVLLSILAIVAQIMGDLLHYALPGAGFYLNFSILVALVAIIRWGKWGSLVFVISGLPMLFLHHGNIIESILLYPFANAFIIFTCLIFRVVDRDHIKDSAWNLLVYCVTAYLFISIGKGIVTYFLAGGFIIKNIVYYFLTQLFNMIMVFIILLLIKSKAGLLDNMHMYLLKYNQEEHYE</sequence>
<feature type="transmembrane region" description="Helical" evidence="1">
    <location>
        <begin position="145"/>
        <end position="166"/>
    </location>
</feature>
<keyword evidence="1" id="KW-0812">Transmembrane</keyword>
<feature type="transmembrane region" description="Helical" evidence="1">
    <location>
        <begin position="7"/>
        <end position="26"/>
    </location>
</feature>
<evidence type="ECO:0000256" key="1">
    <source>
        <dbReference type="SAM" id="Phobius"/>
    </source>
</evidence>
<dbReference type="RefSeq" id="WP_212695367.1">
    <property type="nucleotide sequence ID" value="NZ_CP058649.1"/>
</dbReference>
<evidence type="ECO:0000313" key="2">
    <source>
        <dbReference type="EMBL" id="QUI24673.1"/>
    </source>
</evidence>
<feature type="transmembrane region" description="Helical" evidence="1">
    <location>
        <begin position="32"/>
        <end position="51"/>
    </location>
</feature>
<feature type="transmembrane region" description="Helical" evidence="1">
    <location>
        <begin position="114"/>
        <end position="139"/>
    </location>
</feature>
<keyword evidence="1" id="KW-1133">Transmembrane helix</keyword>
<dbReference type="Proteomes" id="UP000683246">
    <property type="component" value="Chromosome"/>
</dbReference>
<organism evidence="2 3">
    <name type="scientific">Vallitalea pronyensis</name>
    <dbReference type="NCBI Taxonomy" id="1348613"/>
    <lineage>
        <taxon>Bacteria</taxon>
        <taxon>Bacillati</taxon>
        <taxon>Bacillota</taxon>
        <taxon>Clostridia</taxon>
        <taxon>Lachnospirales</taxon>
        <taxon>Vallitaleaceae</taxon>
        <taxon>Vallitalea</taxon>
    </lineage>
</organism>
<gene>
    <name evidence="2" type="ORF">HZI73_21265</name>
</gene>
<reference evidence="2" key="1">
    <citation type="submission" date="2020-07" db="EMBL/GenBank/DDBJ databases">
        <title>Vallitalea pronyensis genome.</title>
        <authorList>
            <person name="Postec A."/>
        </authorList>
    </citation>
    <scope>NUCLEOTIDE SEQUENCE</scope>
    <source>
        <strain evidence="2">FatNI3</strain>
    </source>
</reference>
<proteinExistence type="predicted"/>
<dbReference type="EMBL" id="CP058649">
    <property type="protein sequence ID" value="QUI24673.1"/>
    <property type="molecule type" value="Genomic_DNA"/>
</dbReference>
<dbReference type="KEGG" id="vpy:HZI73_21265"/>
<protein>
    <submittedName>
        <fullName evidence="2">Uncharacterized protein</fullName>
    </submittedName>
</protein>
<keyword evidence="3" id="KW-1185">Reference proteome</keyword>